<name>A0A5D0U6E1_9ACTN</name>
<reference evidence="2 3" key="1">
    <citation type="submission" date="2019-08" db="EMBL/GenBank/DDBJ databases">
        <title>Actinomadura sp. nov. CYP1-5 isolated from mountain soil.</title>
        <authorList>
            <person name="Songsumanus A."/>
            <person name="Kuncharoen N."/>
            <person name="Kudo T."/>
            <person name="Yuki M."/>
            <person name="Igarashi Y."/>
            <person name="Tanasupawat S."/>
        </authorList>
    </citation>
    <scope>NUCLEOTIDE SEQUENCE [LARGE SCALE GENOMIC DNA]</scope>
    <source>
        <strain evidence="2 3">GKU157</strain>
    </source>
</reference>
<dbReference type="AlphaFoldDB" id="A0A5D0U6E1"/>
<comment type="caution">
    <text evidence="2">The sequence shown here is derived from an EMBL/GenBank/DDBJ whole genome shotgun (WGS) entry which is preliminary data.</text>
</comment>
<accession>A0A5D0U6E1</accession>
<sequence>MKYLFIVVATLMSTIVALVAALLKRADGASVSATILFGGAAFGGTLVLVLSVLSLLGAFDPRAAEQKK</sequence>
<protein>
    <submittedName>
        <fullName evidence="2">Uncharacterized protein</fullName>
    </submittedName>
</protein>
<evidence type="ECO:0000313" key="2">
    <source>
        <dbReference type="EMBL" id="TYC13305.1"/>
    </source>
</evidence>
<dbReference type="Proteomes" id="UP000322634">
    <property type="component" value="Unassembled WGS sequence"/>
</dbReference>
<gene>
    <name evidence="2" type="ORF">FXF65_22710</name>
</gene>
<proteinExistence type="predicted"/>
<evidence type="ECO:0000256" key="1">
    <source>
        <dbReference type="SAM" id="Phobius"/>
    </source>
</evidence>
<keyword evidence="1" id="KW-1133">Transmembrane helix</keyword>
<feature type="transmembrane region" description="Helical" evidence="1">
    <location>
        <begin position="38"/>
        <end position="59"/>
    </location>
</feature>
<dbReference type="EMBL" id="VSFF01000008">
    <property type="protein sequence ID" value="TYC13305.1"/>
    <property type="molecule type" value="Genomic_DNA"/>
</dbReference>
<dbReference type="RefSeq" id="WP_148351998.1">
    <property type="nucleotide sequence ID" value="NZ_JBHSBF010000010.1"/>
</dbReference>
<organism evidence="2 3">
    <name type="scientific">Actinomadura syzygii</name>
    <dbReference type="NCBI Taxonomy" id="1427538"/>
    <lineage>
        <taxon>Bacteria</taxon>
        <taxon>Bacillati</taxon>
        <taxon>Actinomycetota</taxon>
        <taxon>Actinomycetes</taxon>
        <taxon>Streptosporangiales</taxon>
        <taxon>Thermomonosporaceae</taxon>
        <taxon>Actinomadura</taxon>
    </lineage>
</organism>
<evidence type="ECO:0000313" key="3">
    <source>
        <dbReference type="Proteomes" id="UP000322634"/>
    </source>
</evidence>
<keyword evidence="3" id="KW-1185">Reference proteome</keyword>
<keyword evidence="1" id="KW-0812">Transmembrane</keyword>
<keyword evidence="1" id="KW-0472">Membrane</keyword>